<evidence type="ECO:0000313" key="10">
    <source>
        <dbReference type="Proteomes" id="UP000694428"/>
    </source>
</evidence>
<feature type="domain" description="Sushi" evidence="8">
    <location>
        <begin position="97"/>
        <end position="158"/>
    </location>
</feature>
<dbReference type="AlphaFoldDB" id="A0A8C9F212"/>
<keyword evidence="4 6" id="KW-1015">Disulfide bond</keyword>
<name>A0A8C9F212_PAVCR</name>
<organism evidence="9 10">
    <name type="scientific">Pavo cristatus</name>
    <name type="common">Indian peafowl</name>
    <name type="synonym">Blue peafowl</name>
    <dbReference type="NCBI Taxonomy" id="9049"/>
    <lineage>
        <taxon>Eukaryota</taxon>
        <taxon>Metazoa</taxon>
        <taxon>Chordata</taxon>
        <taxon>Craniata</taxon>
        <taxon>Vertebrata</taxon>
        <taxon>Euteleostomi</taxon>
        <taxon>Archelosauria</taxon>
        <taxon>Archosauria</taxon>
        <taxon>Dinosauria</taxon>
        <taxon>Saurischia</taxon>
        <taxon>Theropoda</taxon>
        <taxon>Coelurosauria</taxon>
        <taxon>Aves</taxon>
        <taxon>Neognathae</taxon>
        <taxon>Galloanserae</taxon>
        <taxon>Galliformes</taxon>
        <taxon>Phasianidae</taxon>
        <taxon>Phasianinae</taxon>
        <taxon>Pavo</taxon>
    </lineage>
</organism>
<evidence type="ECO:0000259" key="8">
    <source>
        <dbReference type="PROSITE" id="PS50923"/>
    </source>
</evidence>
<feature type="disulfide bond" evidence="6">
    <location>
        <begin position="577"/>
        <end position="604"/>
    </location>
</feature>
<feature type="domain" description="Sushi" evidence="8">
    <location>
        <begin position="548"/>
        <end position="606"/>
    </location>
</feature>
<feature type="domain" description="Sushi" evidence="8">
    <location>
        <begin position="483"/>
        <end position="547"/>
    </location>
</feature>
<dbReference type="PANTHER" id="PTHR19325:SF569">
    <property type="entry name" value="COMPLEMENT COMPONENT 4 BINDING PROTEIN, SECRETORY-RELATED"/>
    <property type="match status" value="1"/>
</dbReference>
<keyword evidence="10" id="KW-1185">Reference proteome</keyword>
<dbReference type="PANTHER" id="PTHR19325">
    <property type="entry name" value="COMPLEMENT COMPONENT-RELATED SUSHI DOMAIN-CONTAINING"/>
    <property type="match status" value="1"/>
</dbReference>
<dbReference type="Gene3D" id="1.20.5.3730">
    <property type="match status" value="1"/>
</dbReference>
<evidence type="ECO:0000313" key="9">
    <source>
        <dbReference type="Ensembl" id="ENSPSTP00000008382.1"/>
    </source>
</evidence>
<dbReference type="Pfam" id="PF00084">
    <property type="entry name" value="Sushi"/>
    <property type="match status" value="10"/>
</dbReference>
<sequence length="717" mass="79435">MRMVPVLGSARPRGRAAVLVLLLTAALVGGTQGACGAPPRFSFAELKEDYKPNRTFSASDVVEYSCRPGYTRNHKARNTYVCERNRWKGSDNFCLPKPCSYPGEPINGRLVEVQQFTFGSIANYSCDTGHRLVGSSQIRCVIKDGHVAWDGNVPICEPIPCLPPPKIANGDHNGGNTAVFTYGASVTYRCHTGSRGKKHFSMVGDASIFCTTTDNVNGVWNKPAPECKVVSCREPWVEHGRLQSGYRAEYTYGDTVVFDCEFRYALLGSDTATCQEDGSWDPPLPQCQLSSCDDPPDVQNAVKARLAGNLFPVETVITYECETGYEFSPGVVMQHISCLPDYTWTEIPPPCGRITCPNPATKRGMDISSWAKKDTYVFGDRVQIICDPGYVFKDSDDYVVLQCTNNGTWNRAAPECIPEPHCPKPVIEHGREVYKSKYYTVGTQVRIECDEGYMLSTQGPSSQVSITCRADGNWFPTLPYCQKACGPPPQSTHALDVNPTSSFFPYGYRVKYGCAAGLSLIGDESIYCTSKDGVNLEWSSPAPECRAVRCPKPMVENGEMVTPQHTFPYGTSVRFSCNEGFAMHGNAESHCVADGTWQPALPKCQPVKCRAPRSKEGLRIFSDREEYEFNESLYFSCKQSSNLVETSSTTCSTGGSWMPPLNCKTFYACKKIRQIQETFECGVPLAELRTLLEVQKLYLEIQKLERDLADRGGRSWL</sequence>
<feature type="disulfide bond" evidence="6">
    <location>
        <begin position="260"/>
        <end position="287"/>
    </location>
</feature>
<evidence type="ECO:0000256" key="6">
    <source>
        <dbReference type="PROSITE-ProRule" id="PRU00302"/>
    </source>
</evidence>
<feature type="domain" description="Sushi" evidence="8">
    <location>
        <begin position="290"/>
        <end position="353"/>
    </location>
</feature>
<dbReference type="Ensembl" id="ENSPSTT00000008797.1">
    <property type="protein sequence ID" value="ENSPSTP00000008382.1"/>
    <property type="gene ID" value="ENSPSTG00000005904.1"/>
</dbReference>
<feature type="domain" description="Sushi" evidence="8">
    <location>
        <begin position="420"/>
        <end position="482"/>
    </location>
</feature>
<keyword evidence="2 7" id="KW-0732">Signal</keyword>
<dbReference type="SUPFAM" id="SSF57535">
    <property type="entry name" value="Complement control module/SCR domain"/>
    <property type="match status" value="10"/>
</dbReference>
<evidence type="ECO:0000256" key="7">
    <source>
        <dbReference type="SAM" id="SignalP"/>
    </source>
</evidence>
<dbReference type="Proteomes" id="UP000694428">
    <property type="component" value="Unplaced"/>
</dbReference>
<dbReference type="InterPro" id="IPR035976">
    <property type="entry name" value="Sushi/SCR/CCP_sf"/>
</dbReference>
<dbReference type="SMART" id="SM00032">
    <property type="entry name" value="CCP"/>
    <property type="match status" value="10"/>
</dbReference>
<dbReference type="Gene3D" id="2.10.70.10">
    <property type="entry name" value="Complement Module, domain 1"/>
    <property type="match status" value="10"/>
</dbReference>
<reference evidence="9" key="2">
    <citation type="submission" date="2025-09" db="UniProtKB">
        <authorList>
            <consortium name="Ensembl"/>
        </authorList>
    </citation>
    <scope>IDENTIFICATION</scope>
</reference>
<accession>A0A8C9F212</accession>
<evidence type="ECO:0000256" key="5">
    <source>
        <dbReference type="ARBA" id="ARBA00023180"/>
    </source>
</evidence>
<keyword evidence="5" id="KW-0325">Glycoprotein</keyword>
<evidence type="ECO:0000256" key="2">
    <source>
        <dbReference type="ARBA" id="ARBA00022729"/>
    </source>
</evidence>
<keyword evidence="1 6" id="KW-0768">Sushi</keyword>
<comment type="caution">
    <text evidence="6">Lacks conserved residue(s) required for the propagation of feature annotation.</text>
</comment>
<feature type="domain" description="Sushi" evidence="8">
    <location>
        <begin position="159"/>
        <end position="229"/>
    </location>
</feature>
<feature type="domain" description="Sushi" evidence="8">
    <location>
        <begin position="607"/>
        <end position="665"/>
    </location>
</feature>
<reference evidence="9" key="1">
    <citation type="submission" date="2025-08" db="UniProtKB">
        <authorList>
            <consortium name="Ensembl"/>
        </authorList>
    </citation>
    <scope>IDENTIFICATION</scope>
</reference>
<dbReference type="CDD" id="cd00033">
    <property type="entry name" value="CCP"/>
    <property type="match status" value="9"/>
</dbReference>
<dbReference type="FunFam" id="2.10.70.10:FF:000014">
    <property type="entry name" value="Membrane cofactor protein"/>
    <property type="match status" value="2"/>
</dbReference>
<feature type="signal peptide" evidence="7">
    <location>
        <begin position="1"/>
        <end position="33"/>
    </location>
</feature>
<evidence type="ECO:0000256" key="4">
    <source>
        <dbReference type="ARBA" id="ARBA00023157"/>
    </source>
</evidence>
<dbReference type="PROSITE" id="PS50923">
    <property type="entry name" value="SUSHI"/>
    <property type="match status" value="10"/>
</dbReference>
<dbReference type="FunFam" id="2.10.70.10:FF:000038">
    <property type="entry name" value="Complement component receptor type 1"/>
    <property type="match status" value="1"/>
</dbReference>
<feature type="domain" description="Sushi" evidence="8">
    <location>
        <begin position="33"/>
        <end position="96"/>
    </location>
</feature>
<dbReference type="InterPro" id="IPR050350">
    <property type="entry name" value="Compl-Cell_Adhes-Reg"/>
</dbReference>
<proteinExistence type="predicted"/>
<evidence type="ECO:0000256" key="3">
    <source>
        <dbReference type="ARBA" id="ARBA00022737"/>
    </source>
</evidence>
<feature type="disulfide bond" evidence="6">
    <location>
        <begin position="485"/>
        <end position="528"/>
    </location>
</feature>
<feature type="domain" description="Sushi" evidence="8">
    <location>
        <begin position="354"/>
        <end position="418"/>
    </location>
</feature>
<dbReference type="InterPro" id="IPR000436">
    <property type="entry name" value="Sushi_SCR_CCP_dom"/>
</dbReference>
<evidence type="ECO:0000256" key="1">
    <source>
        <dbReference type="ARBA" id="ARBA00022659"/>
    </source>
</evidence>
<protein>
    <recommendedName>
        <fullName evidence="8">Sushi domain-containing protein</fullName>
    </recommendedName>
</protein>
<feature type="chain" id="PRO_5034734997" description="Sushi domain-containing protein" evidence="7">
    <location>
        <begin position="34"/>
        <end position="717"/>
    </location>
</feature>
<keyword evidence="3" id="KW-0677">Repeat</keyword>
<feature type="domain" description="Sushi" evidence="8">
    <location>
        <begin position="230"/>
        <end position="289"/>
    </location>
</feature>